<evidence type="ECO:0000313" key="1">
    <source>
        <dbReference type="EMBL" id="TQL87223.1"/>
    </source>
</evidence>
<evidence type="ECO:0000313" key="2">
    <source>
        <dbReference type="Proteomes" id="UP000317209"/>
    </source>
</evidence>
<accession>A0A543BQW9</accession>
<dbReference type="AlphaFoldDB" id="A0A543BQW9"/>
<gene>
    <name evidence="1" type="ORF">FB560_2890</name>
</gene>
<keyword evidence="2" id="KW-1185">Reference proteome</keyword>
<dbReference type="EMBL" id="VFOX01000001">
    <property type="protein sequence ID" value="TQL87223.1"/>
    <property type="molecule type" value="Genomic_DNA"/>
</dbReference>
<dbReference type="Proteomes" id="UP000317209">
    <property type="component" value="Unassembled WGS sequence"/>
</dbReference>
<reference evidence="1 2" key="1">
    <citation type="submission" date="2019-06" db="EMBL/GenBank/DDBJ databases">
        <title>Sequencing the genomes of 1000 actinobacteria strains.</title>
        <authorList>
            <person name="Klenk H.-P."/>
        </authorList>
    </citation>
    <scope>NUCLEOTIDE SEQUENCE [LARGE SCALE GENOMIC DNA]</scope>
    <source>
        <strain evidence="1 2">DSM 20169</strain>
    </source>
</reference>
<organism evidence="1 2">
    <name type="scientific">Microbacterium saperdae</name>
    <dbReference type="NCBI Taxonomy" id="69368"/>
    <lineage>
        <taxon>Bacteria</taxon>
        <taxon>Bacillati</taxon>
        <taxon>Actinomycetota</taxon>
        <taxon>Actinomycetes</taxon>
        <taxon>Micrococcales</taxon>
        <taxon>Microbacteriaceae</taxon>
        <taxon>Microbacterium</taxon>
    </lineage>
</organism>
<protein>
    <submittedName>
        <fullName evidence="1">Uncharacterized protein</fullName>
    </submittedName>
</protein>
<comment type="caution">
    <text evidence="1">The sequence shown here is derived from an EMBL/GenBank/DDBJ whole genome shotgun (WGS) entry which is preliminary data.</text>
</comment>
<sequence length="66" mass="7091">MRTVEGEHIPETVTMTLTLTAPGTRRTANVQVPVVPATIRPDGGVVDVRARITEDDLARAIGQLAR</sequence>
<name>A0A543BQW9_9MICO</name>
<proteinExistence type="predicted"/>
<dbReference type="RefSeq" id="WP_141873000.1">
    <property type="nucleotide sequence ID" value="NZ_VFOX01000001.1"/>
</dbReference>